<gene>
    <name evidence="1" type="ORF">FYK55_20260</name>
</gene>
<sequence length="453" mass="50735">MPQSSRRKFKRRTVLAGIGASLTLPWMESLGRPAGATEATAAPVRFGTLVFANGVNPYEWWAKGEGDQLQLSRTLRPLQPFRRDITVLNELHVFNNTSGPHWPLFSNMLSGAQFKPTLLPRGAESIDQVIARHTGKLTPVPSLVLAVEPAESGLRGGVPSVYYGTMSWSSPNTPIPPEVYPRAVFDRLFDTSGLLRQHSVLDAVLEQTKTVDRNLSARDHRKLEEFQNSVRELELRIERATSENRLEGWRPSLSEPNMDRPPETLPQDVREHMKMMLDLLLLAWQMDKTRVATLIFNRDVSHMKFGFLDGVLNDQLHGISHHKDDKEKLASYQRINQFHVEQFAYLLSKMSQIDEGNGTTMLDNVILLFGSNMFNGDSHDGRNLPLVLAGHGGVGLPGGRAIDFSSKPEEQQRACNLYLSIAQLMGVSLPSFGDSVGPLDELIWRSRRRGALE</sequence>
<comment type="caution">
    <text evidence="1">The sequence shown here is derived from an EMBL/GenBank/DDBJ whole genome shotgun (WGS) entry which is preliminary data.</text>
</comment>
<proteinExistence type="predicted"/>
<reference evidence="1 2" key="1">
    <citation type="submission" date="2019-08" db="EMBL/GenBank/DDBJ databases">
        <authorList>
            <person name="Dhanesh K."/>
            <person name="Kumar G."/>
            <person name="Sasikala C."/>
            <person name="Venkata Ramana C."/>
        </authorList>
    </citation>
    <scope>NUCLEOTIDE SEQUENCE [LARGE SCALE GENOMIC DNA]</scope>
    <source>
        <strain evidence="1 2">JC645</strain>
    </source>
</reference>
<keyword evidence="2" id="KW-1185">Reference proteome</keyword>
<evidence type="ECO:0000313" key="2">
    <source>
        <dbReference type="Proteomes" id="UP000324479"/>
    </source>
</evidence>
<dbReference type="Pfam" id="PF07586">
    <property type="entry name" value="HXXSHH"/>
    <property type="match status" value="1"/>
</dbReference>
<protein>
    <submittedName>
        <fullName evidence="1">DUF1552 domain-containing protein</fullName>
    </submittedName>
</protein>
<dbReference type="Proteomes" id="UP000324479">
    <property type="component" value="Unassembled WGS sequence"/>
</dbReference>
<name>A0A5M6CZS5_9BACT</name>
<dbReference type="InterPro" id="IPR011447">
    <property type="entry name" value="DUF1552"/>
</dbReference>
<organism evidence="1 2">
    <name type="scientific">Roseiconus nitratireducens</name>
    <dbReference type="NCBI Taxonomy" id="2605748"/>
    <lineage>
        <taxon>Bacteria</taxon>
        <taxon>Pseudomonadati</taxon>
        <taxon>Planctomycetota</taxon>
        <taxon>Planctomycetia</taxon>
        <taxon>Pirellulales</taxon>
        <taxon>Pirellulaceae</taxon>
        <taxon>Roseiconus</taxon>
    </lineage>
</organism>
<dbReference type="AlphaFoldDB" id="A0A5M6CZS5"/>
<dbReference type="EMBL" id="VWOX01000012">
    <property type="protein sequence ID" value="KAA5540724.1"/>
    <property type="molecule type" value="Genomic_DNA"/>
</dbReference>
<evidence type="ECO:0000313" key="1">
    <source>
        <dbReference type="EMBL" id="KAA5540724.1"/>
    </source>
</evidence>
<accession>A0A5M6CZS5</accession>